<dbReference type="GO" id="GO:0060628">
    <property type="term" value="P:regulation of ER to Golgi vesicle-mediated transport"/>
    <property type="evidence" value="ECO:0007669"/>
    <property type="project" value="TreeGrafter"/>
</dbReference>
<evidence type="ECO:0000313" key="2">
    <source>
        <dbReference type="EMBL" id="KEZ44114.1"/>
    </source>
</evidence>
<dbReference type="RefSeq" id="XP_016643913.1">
    <property type="nucleotide sequence ID" value="XM_016786570.1"/>
</dbReference>
<dbReference type="PANTHER" id="PTHR13520:SF0">
    <property type="entry name" value="RAD50-INTERACTING PROTEIN 1"/>
    <property type="match status" value="1"/>
</dbReference>
<dbReference type="KEGG" id="sapo:SAPIO_CDS3883"/>
<dbReference type="GeneID" id="27722955"/>
<dbReference type="Gene3D" id="1.20.58.670">
    <property type="entry name" value="Dsl1p vesicle tethering complex, Tip20p subunit, domain D"/>
    <property type="match status" value="1"/>
</dbReference>
<protein>
    <submittedName>
        <fullName evidence="2">Rint-1 family protein</fullName>
    </submittedName>
</protein>
<dbReference type="VEuPathDB" id="FungiDB:SAPIO_CDS3883"/>
<feature type="region of interest" description="Disordered" evidence="1">
    <location>
        <begin position="53"/>
        <end position="78"/>
    </location>
</feature>
<feature type="compositionally biased region" description="Basic and acidic residues" evidence="1">
    <location>
        <begin position="58"/>
        <end position="74"/>
    </location>
</feature>
<dbReference type="GO" id="GO:0006888">
    <property type="term" value="P:endoplasmic reticulum to Golgi vesicle-mediated transport"/>
    <property type="evidence" value="ECO:0007669"/>
    <property type="project" value="InterPro"/>
</dbReference>
<dbReference type="PROSITE" id="PS51386">
    <property type="entry name" value="RINT1_TIP20"/>
    <property type="match status" value="1"/>
</dbReference>
<dbReference type="HOGENOM" id="CLU_015529_1_0_1"/>
<dbReference type="InterPro" id="IPR007528">
    <property type="entry name" value="RINT1_Tip20"/>
</dbReference>
<comment type="caution">
    <text evidence="2">The sequence shown here is derived from an EMBL/GenBank/DDBJ whole genome shotgun (WGS) entry which is preliminary data.</text>
</comment>
<sequence>MSNALDSFQHVHDGPLDLRVEDYLDDKLQSTTDLDTLDELLAKVELQQSQLQSQLDNATKELEDAKRTASERQDSLSSQIQEFQDLQHSIDARLKIATASDAPSEAITRLQVPMKKLRAVKIAQKYLELLQDVDHLRAEARSHLPESPKAALEPYTKLRKLAIRLRELQEPADYAAVHLVTHVTVVTDMLWDEMKKTMSKEMDAVLQARGWPNRIDPAHAEMDEEWLICFDKLLDLQLPELLYTDSVISLLPFDVMCRIFISEFRFHFLSDKPTSNPQSINTHCFPWLFALLHKWEDFFRDNLGPSLAAKFRDTPAADRMVYVDPVCAFITSMLPVMREKVKATMQEAVRSPTFLSSLMGQVMDFDDTIRSTFNYDGGEPHGWGGLTSEILDEWFEPWFQAEKQFALERFRAIMDSPDARNIDYNYGGLGKTKPTYGATRVTDLLRSVTAQYRRAPKFKHKLRFLIGIQLDVLDEYHDRLRGSLEAYGAINSAVGRTLHGVTKDQLAALEGTGQFETLCKVFGSSDHIVATLTDWSNEEFFVSLWDQLQSRSKGSEEQRVFSGEISYQEAKDRTSTSMGSNTDDGGLFDETIAAYALRRKTARDFLEAALVESHNKAFRPYLSRTHWTPASEDLTIDPSQLAITAQLDEPLQILKRNLNFLVRALGTAPLRRVWRHALEKLQDALWSDIVTRQNFTALGAAQFTRDLEAICVLVEKAIPGSSASLGTVLEGAKLLRLPVVVAEEGAGLSLKEASDRVFTDNTEAKKVLEELDIEILTPANARHILQRRVENIE</sequence>
<dbReference type="OMA" id="GMTWEVL"/>
<keyword evidence="3" id="KW-1185">Reference proteome</keyword>
<proteinExistence type="predicted"/>
<dbReference type="Proteomes" id="UP000028545">
    <property type="component" value="Unassembled WGS sequence"/>
</dbReference>
<dbReference type="AlphaFoldDB" id="A0A084G9V2"/>
<dbReference type="PANTHER" id="PTHR13520">
    <property type="entry name" value="RAD50-INTERACTING PROTEIN 1 RINT-1"/>
    <property type="match status" value="1"/>
</dbReference>
<dbReference type="Pfam" id="PF04437">
    <property type="entry name" value="RINT1_TIP1"/>
    <property type="match status" value="1"/>
</dbReference>
<reference evidence="2 3" key="1">
    <citation type="journal article" date="2014" name="Genome Announc.">
        <title>Draft genome sequence of the pathogenic fungus Scedosporium apiospermum.</title>
        <authorList>
            <person name="Vandeputte P."/>
            <person name="Ghamrawi S."/>
            <person name="Rechenmann M."/>
            <person name="Iltis A."/>
            <person name="Giraud S."/>
            <person name="Fleury M."/>
            <person name="Thornton C."/>
            <person name="Delhaes L."/>
            <person name="Meyer W."/>
            <person name="Papon N."/>
            <person name="Bouchara J.P."/>
        </authorList>
    </citation>
    <scope>NUCLEOTIDE SEQUENCE [LARGE SCALE GENOMIC DNA]</scope>
    <source>
        <strain evidence="2 3">IHEM 14462</strain>
    </source>
</reference>
<name>A0A084G9V2_PSEDA</name>
<dbReference type="InterPro" id="IPR042044">
    <property type="entry name" value="EXOC6PINT-1/Sec15/Tip20_C_dom2"/>
</dbReference>
<dbReference type="GO" id="GO:0006890">
    <property type="term" value="P:retrograde vesicle-mediated transport, Golgi to endoplasmic reticulum"/>
    <property type="evidence" value="ECO:0007669"/>
    <property type="project" value="InterPro"/>
</dbReference>
<dbReference type="EMBL" id="JOWA01000089">
    <property type="protein sequence ID" value="KEZ44114.1"/>
    <property type="molecule type" value="Genomic_DNA"/>
</dbReference>
<evidence type="ECO:0000313" key="3">
    <source>
        <dbReference type="Proteomes" id="UP000028545"/>
    </source>
</evidence>
<organism evidence="2 3">
    <name type="scientific">Pseudallescheria apiosperma</name>
    <name type="common">Scedosporium apiospermum</name>
    <dbReference type="NCBI Taxonomy" id="563466"/>
    <lineage>
        <taxon>Eukaryota</taxon>
        <taxon>Fungi</taxon>
        <taxon>Dikarya</taxon>
        <taxon>Ascomycota</taxon>
        <taxon>Pezizomycotina</taxon>
        <taxon>Sordariomycetes</taxon>
        <taxon>Hypocreomycetidae</taxon>
        <taxon>Microascales</taxon>
        <taxon>Microascaceae</taxon>
        <taxon>Scedosporium</taxon>
    </lineage>
</organism>
<dbReference type="GO" id="GO:0070939">
    <property type="term" value="C:Dsl1/NZR complex"/>
    <property type="evidence" value="ECO:0007669"/>
    <property type="project" value="InterPro"/>
</dbReference>
<dbReference type="OrthoDB" id="2189254at2759"/>
<accession>A0A084G9V2</accession>
<evidence type="ECO:0000256" key="1">
    <source>
        <dbReference type="SAM" id="MobiDB-lite"/>
    </source>
</evidence>
<gene>
    <name evidence="2" type="ORF">SAPIO_CDS3883</name>
</gene>